<keyword evidence="8" id="KW-0611">Plant defense</keyword>
<evidence type="ECO:0000256" key="11">
    <source>
        <dbReference type="SAM" id="MobiDB-lite"/>
    </source>
</evidence>
<feature type="region of interest" description="Disordered" evidence="11">
    <location>
        <begin position="27"/>
        <end position="52"/>
    </location>
</feature>
<evidence type="ECO:0000256" key="7">
    <source>
        <dbReference type="ARBA" id="ARBA00022777"/>
    </source>
</evidence>
<dbReference type="Gene3D" id="3.30.200.20">
    <property type="entry name" value="Phosphorylase Kinase, domain 1"/>
    <property type="match status" value="1"/>
</dbReference>
<dbReference type="GO" id="GO:0005524">
    <property type="term" value="F:ATP binding"/>
    <property type="evidence" value="ECO:0007669"/>
    <property type="project" value="UniProtKB-UniRule"/>
</dbReference>
<evidence type="ECO:0000256" key="10">
    <source>
        <dbReference type="PROSITE-ProRule" id="PRU10141"/>
    </source>
</evidence>
<keyword evidence="7" id="KW-0418">Kinase</keyword>
<dbReference type="FunFam" id="1.10.510.10:FF:000258">
    <property type="entry name" value="Probable serine/threonine-protein kinase PBL8"/>
    <property type="match status" value="1"/>
</dbReference>
<dbReference type="EC" id="2.7.11.1" evidence="2"/>
<evidence type="ECO:0000313" key="13">
    <source>
        <dbReference type="EMBL" id="KAJ6435970.1"/>
    </source>
</evidence>
<protein>
    <recommendedName>
        <fullName evidence="2">non-specific serine/threonine protein kinase</fullName>
        <ecNumber evidence="2">2.7.11.1</ecNumber>
    </recommendedName>
</protein>
<feature type="domain" description="Protein kinase" evidence="12">
    <location>
        <begin position="98"/>
        <end position="378"/>
    </location>
</feature>
<accession>A0AAD6PNV5</accession>
<dbReference type="GO" id="GO:0006952">
    <property type="term" value="P:defense response"/>
    <property type="evidence" value="ECO:0007669"/>
    <property type="project" value="UniProtKB-KW"/>
</dbReference>
<dbReference type="PROSITE" id="PS00108">
    <property type="entry name" value="PROTEIN_KINASE_ST"/>
    <property type="match status" value="1"/>
</dbReference>
<keyword evidence="3" id="KW-0472">Membrane</keyword>
<evidence type="ECO:0000256" key="5">
    <source>
        <dbReference type="ARBA" id="ARBA00022679"/>
    </source>
</evidence>
<dbReference type="InterPro" id="IPR017441">
    <property type="entry name" value="Protein_kinase_ATP_BS"/>
</dbReference>
<evidence type="ECO:0000256" key="8">
    <source>
        <dbReference type="ARBA" id="ARBA00022821"/>
    </source>
</evidence>
<dbReference type="FunFam" id="3.30.200.20:FF:000228">
    <property type="entry name" value="Serine/threonine-protein kinase BIK1"/>
    <property type="match status" value="1"/>
</dbReference>
<dbReference type="SUPFAM" id="SSF56112">
    <property type="entry name" value="Protein kinase-like (PK-like)"/>
    <property type="match status" value="1"/>
</dbReference>
<dbReference type="Gene3D" id="1.10.510.10">
    <property type="entry name" value="Transferase(Phosphotransferase) domain 1"/>
    <property type="match status" value="1"/>
</dbReference>
<feature type="binding site" evidence="10">
    <location>
        <position position="133"/>
    </location>
    <ligand>
        <name>ATP</name>
        <dbReference type="ChEBI" id="CHEBI:30616"/>
    </ligand>
</feature>
<dbReference type="InterPro" id="IPR008271">
    <property type="entry name" value="Ser/Thr_kinase_AS"/>
</dbReference>
<feature type="compositionally biased region" description="Basic and acidic residues" evidence="11">
    <location>
        <begin position="398"/>
        <end position="554"/>
    </location>
</feature>
<dbReference type="InterPro" id="IPR001245">
    <property type="entry name" value="Ser-Thr/Tyr_kinase_cat_dom"/>
</dbReference>
<keyword evidence="5" id="KW-0808">Transferase</keyword>
<keyword evidence="9 10" id="KW-0067">ATP-binding</keyword>
<dbReference type="GO" id="GO:0004674">
    <property type="term" value="F:protein serine/threonine kinase activity"/>
    <property type="evidence" value="ECO:0007669"/>
    <property type="project" value="UniProtKB-KW"/>
</dbReference>
<comment type="subcellular location">
    <subcellularLocation>
        <location evidence="1">Cell membrane</location>
    </subcellularLocation>
</comment>
<dbReference type="AlphaFoldDB" id="A0AAD6PNV5"/>
<feature type="region of interest" description="Disordered" evidence="11">
    <location>
        <begin position="381"/>
        <end position="591"/>
    </location>
</feature>
<gene>
    <name evidence="13" type="ORF">OIU84_001075</name>
</gene>
<dbReference type="PROSITE" id="PS50011">
    <property type="entry name" value="PROTEIN_KINASE_DOM"/>
    <property type="match status" value="1"/>
</dbReference>
<evidence type="ECO:0000259" key="12">
    <source>
        <dbReference type="PROSITE" id="PS50011"/>
    </source>
</evidence>
<reference evidence="13 14" key="1">
    <citation type="journal article" date="2023" name="Int. J. Mol. Sci.">
        <title>De Novo Assembly and Annotation of 11 Diverse Shrub Willow (Salix) Genomes Reveals Novel Gene Organization in Sex-Linked Regions.</title>
        <authorList>
            <person name="Hyden B."/>
            <person name="Feng K."/>
            <person name="Yates T.B."/>
            <person name="Jawdy S."/>
            <person name="Cereghino C."/>
            <person name="Smart L.B."/>
            <person name="Muchero W."/>
        </authorList>
    </citation>
    <scope>NUCLEOTIDE SEQUENCE [LARGE SCALE GENOMIC DNA]</scope>
    <source>
        <tissue evidence="13">Shoot tip</tissue>
    </source>
</reference>
<proteinExistence type="predicted"/>
<dbReference type="InterPro" id="IPR011009">
    <property type="entry name" value="Kinase-like_dom_sf"/>
</dbReference>
<keyword evidence="3" id="KW-1003">Cell membrane</keyword>
<evidence type="ECO:0000256" key="9">
    <source>
        <dbReference type="ARBA" id="ARBA00022840"/>
    </source>
</evidence>
<keyword evidence="14" id="KW-1185">Reference proteome</keyword>
<dbReference type="GO" id="GO:0005886">
    <property type="term" value="C:plasma membrane"/>
    <property type="evidence" value="ECO:0007669"/>
    <property type="project" value="UniProtKB-SubCell"/>
</dbReference>
<keyword evidence="4" id="KW-0723">Serine/threonine-protein kinase</keyword>
<dbReference type="PROSITE" id="PS00107">
    <property type="entry name" value="PROTEIN_KINASE_ATP"/>
    <property type="match status" value="1"/>
</dbReference>
<evidence type="ECO:0000256" key="2">
    <source>
        <dbReference type="ARBA" id="ARBA00012513"/>
    </source>
</evidence>
<evidence type="ECO:0000256" key="4">
    <source>
        <dbReference type="ARBA" id="ARBA00022527"/>
    </source>
</evidence>
<dbReference type="Proteomes" id="UP001162972">
    <property type="component" value="Chromosome 18"/>
</dbReference>
<evidence type="ECO:0000256" key="1">
    <source>
        <dbReference type="ARBA" id="ARBA00004236"/>
    </source>
</evidence>
<feature type="compositionally biased region" description="Polar residues" evidence="11">
    <location>
        <begin position="29"/>
        <end position="38"/>
    </location>
</feature>
<evidence type="ECO:0000256" key="6">
    <source>
        <dbReference type="ARBA" id="ARBA00022741"/>
    </source>
</evidence>
<dbReference type="PANTHER" id="PTHR45621">
    <property type="entry name" value="OS01G0588500 PROTEIN-RELATED"/>
    <property type="match status" value="1"/>
</dbReference>
<dbReference type="Pfam" id="PF07714">
    <property type="entry name" value="PK_Tyr_Ser-Thr"/>
    <property type="match status" value="1"/>
</dbReference>
<comment type="caution">
    <text evidence="13">The sequence shown here is derived from an EMBL/GenBank/DDBJ whole genome shotgun (WGS) entry which is preliminary data.</text>
</comment>
<name>A0AAD6PNV5_9ROSI</name>
<organism evidence="13 14">
    <name type="scientific">Salix udensis</name>
    <dbReference type="NCBI Taxonomy" id="889485"/>
    <lineage>
        <taxon>Eukaryota</taxon>
        <taxon>Viridiplantae</taxon>
        <taxon>Streptophyta</taxon>
        <taxon>Embryophyta</taxon>
        <taxon>Tracheophyta</taxon>
        <taxon>Spermatophyta</taxon>
        <taxon>Magnoliopsida</taxon>
        <taxon>eudicotyledons</taxon>
        <taxon>Gunneridae</taxon>
        <taxon>Pentapetalae</taxon>
        <taxon>rosids</taxon>
        <taxon>fabids</taxon>
        <taxon>Malpighiales</taxon>
        <taxon>Salicaceae</taxon>
        <taxon>Saliceae</taxon>
        <taxon>Salix</taxon>
    </lineage>
</organism>
<keyword evidence="6 10" id="KW-0547">Nucleotide-binding</keyword>
<evidence type="ECO:0000256" key="3">
    <source>
        <dbReference type="ARBA" id="ARBA00022475"/>
    </source>
</evidence>
<evidence type="ECO:0000313" key="14">
    <source>
        <dbReference type="Proteomes" id="UP001162972"/>
    </source>
</evidence>
<dbReference type="EMBL" id="JAPFFJ010000001">
    <property type="protein sequence ID" value="KAJ6435970.1"/>
    <property type="molecule type" value="Genomic_DNA"/>
</dbReference>
<dbReference type="InterPro" id="IPR050823">
    <property type="entry name" value="Plant_Ser_Thr_Prot_Kinase"/>
</dbReference>
<sequence>MKSNHKSRFGLKSKLMGICFSVDDDKIPQEQQVSSKGNQGHAYDQSPSGPTEPELVEIKRATSNPSVPKNVTDLRNSPGYGNVDIFTYDEMKLATKQFRPDYILGEGGFGVVYKGVIDESVRTLYKTTYVAIKELNPDGLQGDREWLAEVNYLGQLSHPNLVKLIGYCCEDEHRLLVYEYMASGSLEKHLFRRVGCTLTWSKRMKIALDAAKGLAFLHCAERSIIYRDFKTSNILLDSDFNAKLSDFGLAKDGPMGDQTHVSTRVMGTYGYAAPEYVMTGHLTARSDVYGFGVVLLELLLGRRALDKSRPSREHNLVEWARPLLNQNKKVLRILDPRMEGQYSSRIAMKVANLAYQCLSQNPKGRPLMNQVVELLESVQSKDEEAVFETTGRGVTLYEDPRRPPHTPGKERNQARTHDYREGEPSPFTSEKERNQTRSHDHREPSPRSPSEKQRNRTRSHDQREPSPRSPSEKQRNRTRSHDQREGEPSCSPEKQRNQTKSHDHIEAKPSHTPEKERDQTESNDRREGEPFPRTHEKEGTRTRSHDQREGESQRRTKPANARSRTEPPTESDLYSPPDFRISSPVRDKHLH</sequence>
<dbReference type="InterPro" id="IPR000719">
    <property type="entry name" value="Prot_kinase_dom"/>
</dbReference>